<feature type="compositionally biased region" description="Low complexity" evidence="8">
    <location>
        <begin position="555"/>
        <end position="564"/>
    </location>
</feature>
<accession>A0AAD5RUF2</accession>
<feature type="region of interest" description="Disordered" evidence="8">
    <location>
        <begin position="632"/>
        <end position="671"/>
    </location>
</feature>
<evidence type="ECO:0000256" key="4">
    <source>
        <dbReference type="ARBA" id="ARBA00022618"/>
    </source>
</evidence>
<evidence type="ECO:0000256" key="8">
    <source>
        <dbReference type="SAM" id="MobiDB-lite"/>
    </source>
</evidence>
<dbReference type="PANTHER" id="PTHR23168">
    <property type="entry name" value="MITOTIC SPINDLE ASSEMBLY CHECKPOINT PROTEIN MAD1 MITOTIC ARREST DEFICIENT-LIKE PROTEIN 1"/>
    <property type="match status" value="1"/>
</dbReference>
<dbReference type="Pfam" id="PF05557">
    <property type="entry name" value="MAD"/>
    <property type="match status" value="1"/>
</dbReference>
<feature type="compositionally biased region" description="Polar residues" evidence="8">
    <location>
        <begin position="632"/>
        <end position="649"/>
    </location>
</feature>
<evidence type="ECO:0000256" key="5">
    <source>
        <dbReference type="ARBA" id="ARBA00022776"/>
    </source>
</evidence>
<protein>
    <recommendedName>
        <fullName evidence="3">Spindle assembly checkpoint component MAD1</fullName>
    </recommendedName>
</protein>
<evidence type="ECO:0000256" key="1">
    <source>
        <dbReference type="ARBA" id="ARBA00004123"/>
    </source>
</evidence>
<feature type="region of interest" description="Disordered" evidence="8">
    <location>
        <begin position="549"/>
        <end position="572"/>
    </location>
</feature>
<feature type="region of interest" description="Disordered" evidence="8">
    <location>
        <begin position="255"/>
        <end position="274"/>
    </location>
</feature>
<dbReference type="GO" id="GO:0007094">
    <property type="term" value="P:mitotic spindle assembly checkpoint signaling"/>
    <property type="evidence" value="ECO:0007669"/>
    <property type="project" value="InterPro"/>
</dbReference>
<name>A0AAD5RUF2_9PEZI</name>
<feature type="compositionally biased region" description="Polar residues" evidence="8">
    <location>
        <begin position="163"/>
        <end position="188"/>
    </location>
</feature>
<dbReference type="Proteomes" id="UP001201980">
    <property type="component" value="Unassembled WGS sequence"/>
</dbReference>
<dbReference type="GO" id="GO:0005635">
    <property type="term" value="C:nuclear envelope"/>
    <property type="evidence" value="ECO:0007669"/>
    <property type="project" value="TreeGrafter"/>
</dbReference>
<gene>
    <name evidence="9" type="ORF">MKZ38_007985</name>
</gene>
<evidence type="ECO:0000313" key="10">
    <source>
        <dbReference type="Proteomes" id="UP001201980"/>
    </source>
</evidence>
<feature type="region of interest" description="Disordered" evidence="8">
    <location>
        <begin position="163"/>
        <end position="221"/>
    </location>
</feature>
<dbReference type="GO" id="GO:0000776">
    <property type="term" value="C:kinetochore"/>
    <property type="evidence" value="ECO:0007669"/>
    <property type="project" value="TreeGrafter"/>
</dbReference>
<comment type="caution">
    <text evidence="9">The sequence shown here is derived from an EMBL/GenBank/DDBJ whole genome shotgun (WGS) entry which is preliminary data.</text>
</comment>
<sequence>MRPHRLFDDLAFKLLFPKLFTPRSTARNAITSHAYESVAQKPNPRAEPGVFVRIGAIMDTTARDGKPTLEELQWLPAAATRYAASQRVSPVIGKLAKMRSQTPKGQETATNRRSSLSKGFRSSTSSLPISRPQTSLRDSRVCQRLPLVSHFRQQILISATSEKQMSSLRGTSTQPTYNLFTGETSGQRTAPRPNAFSQSSRAVSHESTKENMAPPDAAEYEGQRRRIEELKAEIGTLKFSLNNLEQEKELREVQHEQEVRDVQTKRDDDFNKKQEMQAERDVALRKLESLQGELDNLRTGVSEDKTGLERKIRDAHEEVRLLQEQLEDLAASKDGAARMNERRSTETQAKIIALERRVQELELDSTTNGDAMEQAEEHLRERDSQIARLEADVLRLKAQTGDADTIAIIRKELSEQVQHIRSLEATNREQLSDLKHLRQVNKSIGILEEEKHSLQRKLAAAKGLERELDEAKIQRQRLEDERIAWTGYLESVTTDEDMQFDSPEAMAKALVSERLNSASLLEQQGTLQAEISERDSTITALMDEKRSLQEHISKAKSTATSSSADRAQVRSERQRALLSKEVEYLRAQLKAFETEDITFHSETHDEQKSQIIQELEELVDKYKEEVQTLQKDLSNVESSGSASAPQAVTGTKRPRTEDDEDDKQLGQLKRKNRKLQDDLSLVTTKHQLLEKELSVTQEQLHALKEQNKTRILSLRSNPTSNLEAIKMSTLEGLKKENKELLAHIQDPSNRGAFRTVPFSMLEAAQREIEEAHAETASAKKSIMRLKEVWSAKSAEFKEAIFSTLGWTVTFIPNGKMRVESVFYPSLTDEFENSIVFDGERGTMKISGGPRSAFAQRIAPQVKFWVREKNSIPGFLAALTLEFFDEHTRASSR</sequence>
<proteinExistence type="inferred from homology"/>
<dbReference type="Gene3D" id="3.30.457.60">
    <property type="match status" value="1"/>
</dbReference>
<keyword evidence="10" id="KW-1185">Reference proteome</keyword>
<evidence type="ECO:0000256" key="3">
    <source>
        <dbReference type="ARBA" id="ARBA00022019"/>
    </source>
</evidence>
<reference evidence="9" key="1">
    <citation type="submission" date="2022-07" db="EMBL/GenBank/DDBJ databases">
        <title>Draft genome sequence of Zalerion maritima ATCC 34329, a (micro)plastics degrading marine fungus.</title>
        <authorList>
            <person name="Paco A."/>
            <person name="Goncalves M.F.M."/>
            <person name="Rocha-Santos T.A.P."/>
            <person name="Alves A."/>
        </authorList>
    </citation>
    <scope>NUCLEOTIDE SEQUENCE</scope>
    <source>
        <strain evidence="9">ATCC 34329</strain>
    </source>
</reference>
<evidence type="ECO:0000256" key="7">
    <source>
        <dbReference type="ARBA" id="ARBA00023306"/>
    </source>
</evidence>
<dbReference type="InterPro" id="IPR008672">
    <property type="entry name" value="Mad1"/>
</dbReference>
<dbReference type="AlphaFoldDB" id="A0AAD5RUF2"/>
<comment type="subcellular location">
    <subcellularLocation>
        <location evidence="1">Nucleus</location>
    </subcellularLocation>
</comment>
<keyword evidence="7" id="KW-0131">Cell cycle</keyword>
<dbReference type="GO" id="GO:0051315">
    <property type="term" value="P:attachment of mitotic spindle microtubules to kinetochore"/>
    <property type="evidence" value="ECO:0007669"/>
    <property type="project" value="TreeGrafter"/>
</dbReference>
<keyword evidence="5" id="KW-0498">Mitosis</keyword>
<feature type="region of interest" description="Disordered" evidence="8">
    <location>
        <begin position="94"/>
        <end position="137"/>
    </location>
</feature>
<keyword evidence="4" id="KW-0132">Cell division</keyword>
<evidence type="ECO:0000256" key="2">
    <source>
        <dbReference type="ARBA" id="ARBA00008029"/>
    </source>
</evidence>
<dbReference type="GO" id="GO:0051301">
    <property type="term" value="P:cell division"/>
    <property type="evidence" value="ECO:0007669"/>
    <property type="project" value="UniProtKB-KW"/>
</dbReference>
<dbReference type="EMBL" id="JAKWBI020000053">
    <property type="protein sequence ID" value="KAJ2904454.1"/>
    <property type="molecule type" value="Genomic_DNA"/>
</dbReference>
<comment type="similarity">
    <text evidence="2">Belongs to the MAD1 family.</text>
</comment>
<feature type="compositionally biased region" description="Polar residues" evidence="8">
    <location>
        <begin position="99"/>
        <end position="136"/>
    </location>
</feature>
<evidence type="ECO:0000313" key="9">
    <source>
        <dbReference type="EMBL" id="KAJ2904454.1"/>
    </source>
</evidence>
<dbReference type="Gene3D" id="6.10.250.90">
    <property type="match status" value="1"/>
</dbReference>
<dbReference type="GO" id="GO:0072686">
    <property type="term" value="C:mitotic spindle"/>
    <property type="evidence" value="ECO:0007669"/>
    <property type="project" value="TreeGrafter"/>
</dbReference>
<dbReference type="PANTHER" id="PTHR23168:SF0">
    <property type="entry name" value="MITOTIC SPINDLE ASSEMBLY CHECKPOINT PROTEIN MAD1"/>
    <property type="match status" value="1"/>
</dbReference>
<keyword evidence="6" id="KW-0539">Nucleus</keyword>
<evidence type="ECO:0000256" key="6">
    <source>
        <dbReference type="ARBA" id="ARBA00023242"/>
    </source>
</evidence>
<organism evidence="9 10">
    <name type="scientific">Zalerion maritima</name>
    <dbReference type="NCBI Taxonomy" id="339359"/>
    <lineage>
        <taxon>Eukaryota</taxon>
        <taxon>Fungi</taxon>
        <taxon>Dikarya</taxon>
        <taxon>Ascomycota</taxon>
        <taxon>Pezizomycotina</taxon>
        <taxon>Sordariomycetes</taxon>
        <taxon>Lulworthiomycetidae</taxon>
        <taxon>Lulworthiales</taxon>
        <taxon>Lulworthiaceae</taxon>
        <taxon>Zalerion</taxon>
    </lineage>
</organism>